<dbReference type="Proteomes" id="UP000738349">
    <property type="component" value="Unassembled WGS sequence"/>
</dbReference>
<keyword evidence="3" id="KW-1185">Reference proteome</keyword>
<name>A0A9P9JNN3_9HYPO</name>
<protein>
    <submittedName>
        <fullName evidence="2">Uncharacterized protein</fullName>
    </submittedName>
</protein>
<dbReference type="EMBL" id="JAGMUV010000001">
    <property type="protein sequence ID" value="KAH7176294.1"/>
    <property type="molecule type" value="Genomic_DNA"/>
</dbReference>
<gene>
    <name evidence="2" type="ORF">EDB81DRAFT_34735</name>
</gene>
<reference evidence="2" key="1">
    <citation type="journal article" date="2021" name="Nat. Commun.">
        <title>Genetic determinants of endophytism in the Arabidopsis root mycobiome.</title>
        <authorList>
            <person name="Mesny F."/>
            <person name="Miyauchi S."/>
            <person name="Thiergart T."/>
            <person name="Pickel B."/>
            <person name="Atanasova L."/>
            <person name="Karlsson M."/>
            <person name="Huettel B."/>
            <person name="Barry K.W."/>
            <person name="Haridas S."/>
            <person name="Chen C."/>
            <person name="Bauer D."/>
            <person name="Andreopoulos W."/>
            <person name="Pangilinan J."/>
            <person name="LaButti K."/>
            <person name="Riley R."/>
            <person name="Lipzen A."/>
            <person name="Clum A."/>
            <person name="Drula E."/>
            <person name="Henrissat B."/>
            <person name="Kohler A."/>
            <person name="Grigoriev I.V."/>
            <person name="Martin F.M."/>
            <person name="Hacquard S."/>
        </authorList>
    </citation>
    <scope>NUCLEOTIDE SEQUENCE</scope>
    <source>
        <strain evidence="2">MPI-CAGE-AT-0147</strain>
    </source>
</reference>
<comment type="caution">
    <text evidence="2">The sequence shown here is derived from an EMBL/GenBank/DDBJ whole genome shotgun (WGS) entry which is preliminary data.</text>
</comment>
<organism evidence="2 3">
    <name type="scientific">Dactylonectria macrodidyma</name>
    <dbReference type="NCBI Taxonomy" id="307937"/>
    <lineage>
        <taxon>Eukaryota</taxon>
        <taxon>Fungi</taxon>
        <taxon>Dikarya</taxon>
        <taxon>Ascomycota</taxon>
        <taxon>Pezizomycotina</taxon>
        <taxon>Sordariomycetes</taxon>
        <taxon>Hypocreomycetidae</taxon>
        <taxon>Hypocreales</taxon>
        <taxon>Nectriaceae</taxon>
        <taxon>Dactylonectria</taxon>
    </lineage>
</organism>
<feature type="region of interest" description="Disordered" evidence="1">
    <location>
        <begin position="27"/>
        <end position="53"/>
    </location>
</feature>
<evidence type="ECO:0000313" key="2">
    <source>
        <dbReference type="EMBL" id="KAH7176294.1"/>
    </source>
</evidence>
<dbReference type="OrthoDB" id="9984778at2759"/>
<sequence>MAETIASVLEEKIGTCVRQLSSLRERINHPLSKDPGHRRRERRKADSLQRVAASPHCSEDQQPCIAILYEVLRAKKRNRVLKRFMPPSHNTPTTSSPLQDLERVVAEAQYAQCKIFVNDLTCGRRTADESLLSSNKEVMDVTLIDDPGLNHDATHAV</sequence>
<evidence type="ECO:0000313" key="3">
    <source>
        <dbReference type="Proteomes" id="UP000738349"/>
    </source>
</evidence>
<accession>A0A9P9JNN3</accession>
<dbReference type="AlphaFoldDB" id="A0A9P9JNN3"/>
<proteinExistence type="predicted"/>
<evidence type="ECO:0000256" key="1">
    <source>
        <dbReference type="SAM" id="MobiDB-lite"/>
    </source>
</evidence>